<feature type="transmembrane region" description="Helical" evidence="1">
    <location>
        <begin position="20"/>
        <end position="43"/>
    </location>
</feature>
<accession>A0ABR6ZCA6</accession>
<proteinExistence type="predicted"/>
<gene>
    <name evidence="2" type="ORF">H8L47_17695</name>
</gene>
<keyword evidence="1" id="KW-0812">Transmembrane</keyword>
<dbReference type="EMBL" id="JACOFX010000010">
    <property type="protein sequence ID" value="MBC3909396.1"/>
    <property type="molecule type" value="Genomic_DNA"/>
</dbReference>
<organism evidence="2 3">
    <name type="scientific">Undibacterium umbellatum</name>
    <dbReference type="NCBI Taxonomy" id="2762300"/>
    <lineage>
        <taxon>Bacteria</taxon>
        <taxon>Pseudomonadati</taxon>
        <taxon>Pseudomonadota</taxon>
        <taxon>Betaproteobacteria</taxon>
        <taxon>Burkholderiales</taxon>
        <taxon>Oxalobacteraceae</taxon>
        <taxon>Undibacterium</taxon>
    </lineage>
</organism>
<reference evidence="2 3" key="1">
    <citation type="submission" date="2020-08" db="EMBL/GenBank/DDBJ databases">
        <title>Novel species isolated from subtropical streams in China.</title>
        <authorList>
            <person name="Lu H."/>
        </authorList>
    </citation>
    <scope>NUCLEOTIDE SEQUENCE [LARGE SCALE GENOMIC DNA]</scope>
    <source>
        <strain evidence="2 3">NL8W</strain>
    </source>
</reference>
<dbReference type="Gene3D" id="3.40.30.10">
    <property type="entry name" value="Glutaredoxin"/>
    <property type="match status" value="1"/>
</dbReference>
<dbReference type="Proteomes" id="UP000646911">
    <property type="component" value="Unassembled WGS sequence"/>
</dbReference>
<sequence length="208" mass="23385">MLLLEFVVEKTDKQTLRGRWKLLLVVAVCAAPMIFSYFTYYVVKPSGRTNYGTILDPRNYPMPKLQGHLLGAAATDPAIGLEAYAGKWLMVQIDSGACAEVCQKRMYDIRQLRTAQGKAMDRIERVWLITDDTPIDTSLIRQHDGVRMLKVDAAALKAWLPTESDSQITDHIYLIDPLGNLMMRFPKDADANKIKKDLSKLLRASAIG</sequence>
<evidence type="ECO:0000313" key="2">
    <source>
        <dbReference type="EMBL" id="MBC3909396.1"/>
    </source>
</evidence>
<evidence type="ECO:0000256" key="1">
    <source>
        <dbReference type="SAM" id="Phobius"/>
    </source>
</evidence>
<dbReference type="SUPFAM" id="SSF52833">
    <property type="entry name" value="Thioredoxin-like"/>
    <property type="match status" value="1"/>
</dbReference>
<dbReference type="InterPro" id="IPR036249">
    <property type="entry name" value="Thioredoxin-like_sf"/>
</dbReference>
<keyword evidence="3" id="KW-1185">Reference proteome</keyword>
<comment type="caution">
    <text evidence="2">The sequence shown here is derived from an EMBL/GenBank/DDBJ whole genome shotgun (WGS) entry which is preliminary data.</text>
</comment>
<protein>
    <submittedName>
        <fullName evidence="2">Cytochrome C oxidase subunit I</fullName>
    </submittedName>
</protein>
<evidence type="ECO:0000313" key="3">
    <source>
        <dbReference type="Proteomes" id="UP000646911"/>
    </source>
</evidence>
<keyword evidence="1" id="KW-1133">Transmembrane helix</keyword>
<keyword evidence="1" id="KW-0472">Membrane</keyword>
<name>A0ABR6ZCA6_9BURK</name>